<dbReference type="InterPro" id="IPR004087">
    <property type="entry name" value="KH_dom"/>
</dbReference>
<dbReference type="InterPro" id="IPR003607">
    <property type="entry name" value="HD/PDEase_dom"/>
</dbReference>
<evidence type="ECO:0000256" key="7">
    <source>
        <dbReference type="SAM" id="Coils"/>
    </source>
</evidence>
<dbReference type="InterPro" id="IPR017705">
    <property type="entry name" value="Ribonuclease_Y"/>
</dbReference>
<comment type="function">
    <text evidence="5">Endoribonuclease that initiates mRNA decay.</text>
</comment>
<dbReference type="InterPro" id="IPR006675">
    <property type="entry name" value="HDIG_dom"/>
</dbReference>
<dbReference type="EC" id="3.1.-.-" evidence="5 6"/>
<dbReference type="RefSeq" id="WP_211148039.1">
    <property type="nucleotide sequence ID" value="NZ_JBBMEY010000035.1"/>
</dbReference>
<dbReference type="NCBIfam" id="TIGR03319">
    <property type="entry name" value="RNase_Y"/>
    <property type="match status" value="1"/>
</dbReference>
<dbReference type="NCBIfam" id="TIGR00277">
    <property type="entry name" value="HDIG"/>
    <property type="match status" value="1"/>
</dbReference>
<dbReference type="SMART" id="SM00322">
    <property type="entry name" value="KH"/>
    <property type="match status" value="1"/>
</dbReference>
<feature type="coiled-coil region" evidence="7">
    <location>
        <begin position="74"/>
        <end position="136"/>
    </location>
</feature>
<evidence type="ECO:0000256" key="6">
    <source>
        <dbReference type="NCBIfam" id="TIGR03319"/>
    </source>
</evidence>
<dbReference type="PROSITE" id="PS50084">
    <property type="entry name" value="KH_TYPE_1"/>
    <property type="match status" value="1"/>
</dbReference>
<protein>
    <recommendedName>
        <fullName evidence="5 6">Ribonuclease Y</fullName>
        <shortName evidence="5">RNase Y</shortName>
        <ecNumber evidence="5 6">3.1.-.-</ecNumber>
    </recommendedName>
</protein>
<dbReference type="InterPro" id="IPR022711">
    <property type="entry name" value="RNase_Y_N"/>
</dbReference>
<dbReference type="Pfam" id="PF01966">
    <property type="entry name" value="HD"/>
    <property type="match status" value="1"/>
</dbReference>
<dbReference type="SUPFAM" id="SSF109604">
    <property type="entry name" value="HD-domain/PDEase-like"/>
    <property type="match status" value="1"/>
</dbReference>
<evidence type="ECO:0000259" key="8">
    <source>
        <dbReference type="PROSITE" id="PS51831"/>
    </source>
</evidence>
<dbReference type="CDD" id="cd00077">
    <property type="entry name" value="HDc"/>
    <property type="match status" value="1"/>
</dbReference>
<dbReference type="CDD" id="cd22431">
    <property type="entry name" value="KH-I_RNaseY"/>
    <property type="match status" value="1"/>
</dbReference>
<comment type="similarity">
    <text evidence="5">Belongs to the RNase Y family.</text>
</comment>
<dbReference type="Pfam" id="PF00013">
    <property type="entry name" value="KH_1"/>
    <property type="match status" value="1"/>
</dbReference>
<dbReference type="SUPFAM" id="SSF54791">
    <property type="entry name" value="Eukaryotic type KH-domain (KH-domain type I)"/>
    <property type="match status" value="1"/>
</dbReference>
<dbReference type="PROSITE" id="PS51831">
    <property type="entry name" value="HD"/>
    <property type="match status" value="1"/>
</dbReference>
<dbReference type="InterPro" id="IPR004088">
    <property type="entry name" value="KH_dom_type_1"/>
</dbReference>
<comment type="caution">
    <text evidence="9">The sequence shown here is derived from an EMBL/GenBank/DDBJ whole genome shotgun (WGS) entry which is preliminary data.</text>
</comment>
<evidence type="ECO:0000313" key="10">
    <source>
        <dbReference type="Proteomes" id="UP001478133"/>
    </source>
</evidence>
<keyword evidence="2 5" id="KW-0255">Endonuclease</keyword>
<accession>A0ABV1HVM0</accession>
<proteinExistence type="inferred from homology"/>
<dbReference type="EMBL" id="JBBMFI010000033">
    <property type="protein sequence ID" value="MEQ2566174.1"/>
    <property type="molecule type" value="Genomic_DNA"/>
</dbReference>
<dbReference type="SMART" id="SM00471">
    <property type="entry name" value="HDc"/>
    <property type="match status" value="1"/>
</dbReference>
<dbReference type="InterPro" id="IPR036612">
    <property type="entry name" value="KH_dom_type_1_sf"/>
</dbReference>
<dbReference type="Pfam" id="PF12072">
    <property type="entry name" value="RNase_Y_N"/>
    <property type="match status" value="1"/>
</dbReference>
<keyword evidence="3 5" id="KW-0378">Hydrolase</keyword>
<organism evidence="9 10">
    <name type="scientific">Ruminococcoides intestinihominis</name>
    <dbReference type="NCBI Taxonomy" id="3133161"/>
    <lineage>
        <taxon>Bacteria</taxon>
        <taxon>Bacillati</taxon>
        <taxon>Bacillota</taxon>
        <taxon>Clostridia</taxon>
        <taxon>Eubacteriales</taxon>
        <taxon>Oscillospiraceae</taxon>
        <taxon>Ruminococcoides</taxon>
    </lineage>
</organism>
<keyword evidence="7" id="KW-0175">Coiled coil</keyword>
<dbReference type="Gene3D" id="3.30.1370.10">
    <property type="entry name" value="K Homology domain, type 1"/>
    <property type="match status" value="1"/>
</dbReference>
<keyword evidence="10" id="KW-1185">Reference proteome</keyword>
<feature type="domain" description="HD" evidence="8">
    <location>
        <begin position="333"/>
        <end position="426"/>
    </location>
</feature>
<sequence>MPMWLAIVLIIVAIAASLAVGVYLGIQRRKQVAEKAIGSAETEANRIVSEAIKSAEAKKKEFLLEGKDELHRLRNENEKEISDRRKEVQRQERRIQQKEETLDRKMDNLEKKENNYQRKQKEVEQKLQEVEQVKKSQFEMLERISGYTADQAKDYLLQQLDTELDHEKSVKILEYEEKLKEESDKRARNIISLAIQRLAADQVSDATVSVVSLPNDDMKGRIIGREGRNIRTIETLTGVDLIIDDTPEAITISSFEPVRREIARVALEKLISDGRIHPARIEETVEKARREVEATIKAEGERTVVELGVNNIHPELVKLLGRLKYRTSYGQNVLRHSIEVAYISGMIASELGLNPTVAKRAGLLHDIGKALDHEMEGSHIQLGVEVARKYKESDAVIHAIHAHHGDVEAKTVVACIVQAADAISAARPGARRENIENYIKRLQQLEEVGKSFPGVDSCFAIQAGREIRVMVKPEQINDDKMAPLAREISKKIEQELEYPGQIKVNIIRESRVSDYAK</sequence>
<evidence type="ECO:0000256" key="1">
    <source>
        <dbReference type="ARBA" id="ARBA00022722"/>
    </source>
</evidence>
<name>A0ABV1HVM0_9FIRM</name>
<dbReference type="PANTHER" id="PTHR12826:SF15">
    <property type="entry name" value="RIBONUCLEASE Y"/>
    <property type="match status" value="1"/>
</dbReference>
<dbReference type="Gene3D" id="1.10.3210.10">
    <property type="entry name" value="Hypothetical protein af1432"/>
    <property type="match status" value="1"/>
</dbReference>
<reference evidence="9 10" key="1">
    <citation type="submission" date="2024-03" db="EMBL/GenBank/DDBJ databases">
        <title>Human intestinal bacterial collection.</title>
        <authorList>
            <person name="Pauvert C."/>
            <person name="Hitch T.C.A."/>
            <person name="Clavel T."/>
        </authorList>
    </citation>
    <scope>NUCLEOTIDE SEQUENCE [LARGE SCALE GENOMIC DNA]</scope>
    <source>
        <strain evidence="9 10">CLA-AP-H18</strain>
    </source>
</reference>
<evidence type="ECO:0000313" key="9">
    <source>
        <dbReference type="EMBL" id="MEQ2566174.1"/>
    </source>
</evidence>
<evidence type="ECO:0000256" key="4">
    <source>
        <dbReference type="ARBA" id="ARBA00022884"/>
    </source>
</evidence>
<dbReference type="Proteomes" id="UP001478133">
    <property type="component" value="Unassembled WGS sequence"/>
</dbReference>
<dbReference type="InterPro" id="IPR006674">
    <property type="entry name" value="HD_domain"/>
</dbReference>
<dbReference type="HAMAP" id="MF_00335">
    <property type="entry name" value="RNase_Y"/>
    <property type="match status" value="1"/>
</dbReference>
<evidence type="ECO:0000256" key="3">
    <source>
        <dbReference type="ARBA" id="ARBA00022801"/>
    </source>
</evidence>
<keyword evidence="1 5" id="KW-0540">Nuclease</keyword>
<keyword evidence="4 5" id="KW-0694">RNA-binding</keyword>
<gene>
    <name evidence="5 9" type="primary">rny</name>
    <name evidence="9" type="ORF">ABFO16_07965</name>
</gene>
<evidence type="ECO:0000256" key="5">
    <source>
        <dbReference type="HAMAP-Rule" id="MF_00335"/>
    </source>
</evidence>
<evidence type="ECO:0000256" key="2">
    <source>
        <dbReference type="ARBA" id="ARBA00022759"/>
    </source>
</evidence>
<dbReference type="PANTHER" id="PTHR12826">
    <property type="entry name" value="RIBONUCLEASE Y"/>
    <property type="match status" value="1"/>
</dbReference>